<evidence type="ECO:0000256" key="6">
    <source>
        <dbReference type="SAM" id="MobiDB-lite"/>
    </source>
</evidence>
<feature type="domain" description="Zn(2)-C6 fungal-type" evidence="7">
    <location>
        <begin position="519"/>
        <end position="549"/>
    </location>
</feature>
<dbReference type="PANTHER" id="PTHR31069">
    <property type="entry name" value="OLEATE-ACTIVATED TRANSCRIPTION FACTOR 1-RELATED"/>
    <property type="match status" value="1"/>
</dbReference>
<feature type="region of interest" description="Disordered" evidence="6">
    <location>
        <begin position="425"/>
        <end position="511"/>
    </location>
</feature>
<evidence type="ECO:0000256" key="3">
    <source>
        <dbReference type="ARBA" id="ARBA00023163"/>
    </source>
</evidence>
<dbReference type="SMART" id="SM00066">
    <property type="entry name" value="GAL4"/>
    <property type="match status" value="2"/>
</dbReference>
<evidence type="ECO:0000256" key="4">
    <source>
        <dbReference type="ARBA" id="ARBA00023242"/>
    </source>
</evidence>
<proteinExistence type="inferred from homology"/>
<dbReference type="GO" id="GO:0008270">
    <property type="term" value="F:zinc ion binding"/>
    <property type="evidence" value="ECO:0007669"/>
    <property type="project" value="InterPro"/>
</dbReference>
<dbReference type="GO" id="GO:0005525">
    <property type="term" value="F:GTP binding"/>
    <property type="evidence" value="ECO:0007669"/>
    <property type="project" value="UniProtKB-KW"/>
</dbReference>
<sequence>MNSSDKRTRHDDDERTPVSQPLPYHISHVGPGHDAPDKPRSEFTLLVAGCRGGKTSFLRLLLDTSNVSPATTKDQLASVAKFVQGCSGHTTHIKTASIDIDVDIEGNGGAQQLGLNLIDTPSLEFKDEATADRVISDTLRHIDSRFAEGVDIDWKSYNGDRFVHLCIYFLDPDQVVPPSVPGPPAPLVTRARTNSFSHNEQEPVILEPPLTTNPMLLRPTLPAAEINTIRRLSARVNVLPVIARADLLSNERLAAVKLAVRRDLAEAGIGFGIFDMDTHYQHHPQDDISSKKNGDMSNGYGAHPNGSSSSNTNSPPTSPITPPILRLPYALISPDMYSHSDGVARTMPSRHELVQQYTPSSHYPSLSKVLRGKFIRSYRWGSLDVLDSVHSDFLPLRAAIFHHMETLQKYTREYLFDKFRAEYHQQRPSSRHSAPHHAPQGMSHLGSMPHNSRPILAIDTAPHQALPRHPGLGGHRDIHGDMRSAPITRSLPDSMGSSPSARGSSSRSIKQRTKKITVACNFCRSRKLKCDGGRPACSQCVKRSNPCDYMPQNKRRGTVRQRKGDDSESDSGEERSAEQDEPSASPEVPSQPLSRRSSNVDKLNREGFAPLPQIIVPNERNERRDDPLPGPSNSRPKPPHHEGRSLFPDNELPHIATLSLPEHSPSTPVPMSAPSLPPIRPASEQQAAQRKRAATVPGKSTRQASNSGPKVVACNYCRARKTKCDGAHPACASCARRSLDCNYVHEPSSSNGSGSKKGRRAVSNRPQADSPHSLSPPSSRMVPTPSTANDGYEHREVGIRLEGDIDLKRSMEYSEGNRASKKMRMDSSPALTGIP</sequence>
<keyword evidence="4" id="KW-0539">Nucleus</keyword>
<evidence type="ECO:0000313" key="10">
    <source>
        <dbReference type="Proteomes" id="UP000807353"/>
    </source>
</evidence>
<accession>A0A9P5Y5H0</accession>
<dbReference type="InterPro" id="IPR050675">
    <property type="entry name" value="OAF3"/>
</dbReference>
<feature type="compositionally biased region" description="Polar residues" evidence="6">
    <location>
        <begin position="698"/>
        <end position="708"/>
    </location>
</feature>
<feature type="region of interest" description="Disordered" evidence="6">
    <location>
        <begin position="1"/>
        <end position="40"/>
    </location>
</feature>
<keyword evidence="5" id="KW-0547">Nucleotide-binding</keyword>
<dbReference type="PANTHER" id="PTHR31069:SF32">
    <property type="entry name" value="ARGININE METABOLISM REGULATION PROTEIN II"/>
    <property type="match status" value="1"/>
</dbReference>
<evidence type="ECO:0000313" key="9">
    <source>
        <dbReference type="EMBL" id="KAF9463054.1"/>
    </source>
</evidence>
<feature type="compositionally biased region" description="Polar residues" evidence="6">
    <location>
        <begin position="764"/>
        <end position="778"/>
    </location>
</feature>
<evidence type="ECO:0000259" key="7">
    <source>
        <dbReference type="PROSITE" id="PS50048"/>
    </source>
</evidence>
<protein>
    <recommendedName>
        <fullName evidence="11">Septin-type G domain-containing protein</fullName>
    </recommendedName>
</protein>
<feature type="region of interest" description="Disordered" evidence="6">
    <location>
        <begin position="541"/>
        <end position="711"/>
    </location>
</feature>
<dbReference type="EMBL" id="MU150266">
    <property type="protein sequence ID" value="KAF9463054.1"/>
    <property type="molecule type" value="Genomic_DNA"/>
</dbReference>
<dbReference type="PROSITE" id="PS50048">
    <property type="entry name" value="ZN2_CY6_FUNGAL_2"/>
    <property type="match status" value="2"/>
</dbReference>
<dbReference type="CDD" id="cd00067">
    <property type="entry name" value="GAL4"/>
    <property type="match status" value="2"/>
</dbReference>
<dbReference type="Proteomes" id="UP000807353">
    <property type="component" value="Unassembled WGS sequence"/>
</dbReference>
<reference evidence="9" key="1">
    <citation type="submission" date="2020-11" db="EMBL/GenBank/DDBJ databases">
        <authorList>
            <consortium name="DOE Joint Genome Institute"/>
            <person name="Ahrendt S."/>
            <person name="Riley R."/>
            <person name="Andreopoulos W."/>
            <person name="Labutti K."/>
            <person name="Pangilinan J."/>
            <person name="Ruiz-Duenas F.J."/>
            <person name="Barrasa J.M."/>
            <person name="Sanchez-Garcia M."/>
            <person name="Camarero S."/>
            <person name="Miyauchi S."/>
            <person name="Serrano A."/>
            <person name="Linde D."/>
            <person name="Babiker R."/>
            <person name="Drula E."/>
            <person name="Ayuso-Fernandez I."/>
            <person name="Pacheco R."/>
            <person name="Padilla G."/>
            <person name="Ferreira P."/>
            <person name="Barriuso J."/>
            <person name="Kellner H."/>
            <person name="Castanera R."/>
            <person name="Alfaro M."/>
            <person name="Ramirez L."/>
            <person name="Pisabarro A.G."/>
            <person name="Kuo A."/>
            <person name="Tritt A."/>
            <person name="Lipzen A."/>
            <person name="He G."/>
            <person name="Yan M."/>
            <person name="Ng V."/>
            <person name="Cullen D."/>
            <person name="Martin F."/>
            <person name="Rosso M.-N."/>
            <person name="Henrissat B."/>
            <person name="Hibbett D."/>
            <person name="Martinez A.T."/>
            <person name="Grigoriev I.V."/>
        </authorList>
    </citation>
    <scope>NUCLEOTIDE SEQUENCE</scope>
    <source>
        <strain evidence="9">CBS 247.69</strain>
    </source>
</reference>
<dbReference type="PROSITE" id="PS00463">
    <property type="entry name" value="ZN2_CY6_FUNGAL_1"/>
    <property type="match status" value="2"/>
</dbReference>
<dbReference type="Pfam" id="PF00172">
    <property type="entry name" value="Zn_clus"/>
    <property type="match status" value="2"/>
</dbReference>
<feature type="domain" description="Septin-type G" evidence="8">
    <location>
        <begin position="39"/>
        <end position="426"/>
    </location>
</feature>
<evidence type="ECO:0000256" key="2">
    <source>
        <dbReference type="ARBA" id="ARBA00023125"/>
    </source>
</evidence>
<feature type="region of interest" description="Disordered" evidence="6">
    <location>
        <begin position="282"/>
        <end position="320"/>
    </location>
</feature>
<keyword evidence="3" id="KW-0804">Transcription</keyword>
<feature type="compositionally biased region" description="Basic and acidic residues" evidence="6">
    <location>
        <begin position="562"/>
        <end position="578"/>
    </location>
</feature>
<evidence type="ECO:0008006" key="11">
    <source>
        <dbReference type="Google" id="ProtNLM"/>
    </source>
</evidence>
<evidence type="ECO:0000259" key="8">
    <source>
        <dbReference type="PROSITE" id="PS51719"/>
    </source>
</evidence>
<feature type="domain" description="Zn(2)-C6 fungal-type" evidence="7">
    <location>
        <begin position="713"/>
        <end position="743"/>
    </location>
</feature>
<keyword evidence="10" id="KW-1185">Reference proteome</keyword>
<feature type="compositionally biased region" description="Low complexity" evidence="6">
    <location>
        <begin position="494"/>
        <end position="508"/>
    </location>
</feature>
<keyword evidence="1" id="KW-0805">Transcription regulation</keyword>
<dbReference type="SUPFAM" id="SSF57701">
    <property type="entry name" value="Zn2/Cys6 DNA-binding domain"/>
    <property type="match status" value="2"/>
</dbReference>
<dbReference type="Pfam" id="PF00735">
    <property type="entry name" value="Septin"/>
    <property type="match status" value="2"/>
</dbReference>
<keyword evidence="5" id="KW-0342">GTP-binding</keyword>
<dbReference type="AlphaFoldDB" id="A0A9P5Y5H0"/>
<gene>
    <name evidence="9" type="ORF">BDZ94DRAFT_650464</name>
</gene>
<comment type="caution">
    <text evidence="9">The sequence shown here is derived from an EMBL/GenBank/DDBJ whole genome shotgun (WGS) entry which is preliminary data.</text>
</comment>
<feature type="compositionally biased region" description="Basic and acidic residues" evidence="6">
    <location>
        <begin position="1"/>
        <end position="16"/>
    </location>
</feature>
<dbReference type="GO" id="GO:0000981">
    <property type="term" value="F:DNA-binding transcription factor activity, RNA polymerase II-specific"/>
    <property type="evidence" value="ECO:0007669"/>
    <property type="project" value="InterPro"/>
</dbReference>
<comment type="similarity">
    <text evidence="5">Belongs to the TRAFAC class TrmE-Era-EngA-EngB-Septin-like GTPase superfamily. Septin GTPase family.</text>
</comment>
<organism evidence="9 10">
    <name type="scientific">Collybia nuda</name>
    <dbReference type="NCBI Taxonomy" id="64659"/>
    <lineage>
        <taxon>Eukaryota</taxon>
        <taxon>Fungi</taxon>
        <taxon>Dikarya</taxon>
        <taxon>Basidiomycota</taxon>
        <taxon>Agaricomycotina</taxon>
        <taxon>Agaricomycetes</taxon>
        <taxon>Agaricomycetidae</taxon>
        <taxon>Agaricales</taxon>
        <taxon>Tricholomatineae</taxon>
        <taxon>Clitocybaceae</taxon>
        <taxon>Collybia</taxon>
    </lineage>
</organism>
<dbReference type="Gene3D" id="4.10.240.10">
    <property type="entry name" value="Zn(2)-C6 fungal-type DNA-binding domain"/>
    <property type="match status" value="2"/>
</dbReference>
<feature type="compositionally biased region" description="Basic and acidic residues" evidence="6">
    <location>
        <begin position="282"/>
        <end position="294"/>
    </location>
</feature>
<dbReference type="PRINTS" id="PR00755">
    <property type="entry name" value="AFLATOXINBRP"/>
</dbReference>
<feature type="compositionally biased region" description="Basic and acidic residues" evidence="6">
    <location>
        <begin position="791"/>
        <end position="812"/>
    </location>
</feature>
<dbReference type="InterPro" id="IPR027417">
    <property type="entry name" value="P-loop_NTPase"/>
</dbReference>
<keyword evidence="2" id="KW-0238">DNA-binding</keyword>
<dbReference type="InterPro" id="IPR030379">
    <property type="entry name" value="G_SEPTIN_dom"/>
</dbReference>
<dbReference type="InterPro" id="IPR001138">
    <property type="entry name" value="Zn2Cys6_DnaBD"/>
</dbReference>
<dbReference type="OrthoDB" id="10261408at2759"/>
<dbReference type="GO" id="GO:0003677">
    <property type="term" value="F:DNA binding"/>
    <property type="evidence" value="ECO:0007669"/>
    <property type="project" value="UniProtKB-KW"/>
</dbReference>
<evidence type="ECO:0000256" key="1">
    <source>
        <dbReference type="ARBA" id="ARBA00023015"/>
    </source>
</evidence>
<feature type="compositionally biased region" description="Low complexity" evidence="6">
    <location>
        <begin position="304"/>
        <end position="315"/>
    </location>
</feature>
<dbReference type="Gene3D" id="3.40.50.300">
    <property type="entry name" value="P-loop containing nucleotide triphosphate hydrolases"/>
    <property type="match status" value="1"/>
</dbReference>
<dbReference type="PROSITE" id="PS51719">
    <property type="entry name" value="G_SEPTIN"/>
    <property type="match status" value="1"/>
</dbReference>
<name>A0A9P5Y5H0_9AGAR</name>
<dbReference type="InterPro" id="IPR036864">
    <property type="entry name" value="Zn2-C6_fun-type_DNA-bd_sf"/>
</dbReference>
<feature type="region of interest" description="Disordered" evidence="6">
    <location>
        <begin position="742"/>
        <end position="835"/>
    </location>
</feature>
<evidence type="ECO:0000256" key="5">
    <source>
        <dbReference type="RuleBase" id="RU004560"/>
    </source>
</evidence>